<evidence type="ECO:0000256" key="6">
    <source>
        <dbReference type="ARBA" id="ARBA00023125"/>
    </source>
</evidence>
<dbReference type="STRING" id="10228.B3RZ41"/>
<dbReference type="Pfam" id="PF12269">
    <property type="entry name" value="CpG_bind_C"/>
    <property type="match status" value="1"/>
</dbReference>
<keyword evidence="7" id="KW-0804">Transcription</keyword>
<keyword evidence="5" id="KW-0805">Transcription regulation</keyword>
<evidence type="ECO:0000256" key="2">
    <source>
        <dbReference type="ARBA" id="ARBA00022723"/>
    </source>
</evidence>
<dbReference type="KEGG" id="tad:TRIADDRAFT_27303"/>
<keyword evidence="6" id="KW-0238">DNA-binding</keyword>
<dbReference type="SUPFAM" id="SSF57903">
    <property type="entry name" value="FYVE/PHD zinc finger"/>
    <property type="match status" value="1"/>
</dbReference>
<dbReference type="PANTHER" id="PTHR46174">
    <property type="entry name" value="CXXC-TYPE ZINC FINGER PROTEIN 1"/>
    <property type="match status" value="1"/>
</dbReference>
<dbReference type="OrthoDB" id="419183at2759"/>
<dbReference type="Gene3D" id="3.30.40.10">
    <property type="entry name" value="Zinc/RING finger domain, C3HC4 (zinc finger)"/>
    <property type="match status" value="1"/>
</dbReference>
<keyword evidence="4" id="KW-0862">Zinc</keyword>
<evidence type="ECO:0000259" key="13">
    <source>
        <dbReference type="PROSITE" id="PS51058"/>
    </source>
</evidence>
<feature type="compositionally biased region" description="Basic residues" evidence="11">
    <location>
        <begin position="192"/>
        <end position="210"/>
    </location>
</feature>
<sequence>LYCICKQPDDGKRLMICCDGCDEWFHGDCVGIKNEDANMIKKFYCPNCIEKNNELRTTYKSKKKREDRHQEEKRQKRSIRACGKCDACTRTEDCGKCKFCLDMPKFGGPKRLRQKCMLRQCKFYSRLVSPLRHFATSQPAPTSPTLTTPTDEDKGKISNMDLTVPAQDETTIANKVSEKDETSAATAQTPKASKKSSKQRSLKVKQLKKSKREEQRKEHQSKSRKRKRDEGKQIKDEDTQVEIIEKRELIQCIGIGCVNAARLSSKYCSNECGLKLAKERILRVLPNKIKTLRTQGLTADIQGELKIKELERKRKIAEKRLAELDEMSAKLDHFVNWTKMSSASLEPDANEDGNEDTDLQIYCVTCGHSIPPRNAIKHMEKCYIKEESLTSYGSKYATNVGPNEVSLFCDEYNAQQGTYCKRLRVLCAEHTKEPKIPANEVCGCPLTRNVFEETDDFCRVRKRSCIKHYRWERLQRANIDRERIQQCLLIEETYEQIRIIQTAKEGRRGLLGIMLHETKAY</sequence>
<evidence type="ECO:0000256" key="11">
    <source>
        <dbReference type="SAM" id="MobiDB-lite"/>
    </source>
</evidence>
<evidence type="ECO:0000256" key="5">
    <source>
        <dbReference type="ARBA" id="ARBA00023015"/>
    </source>
</evidence>
<proteinExistence type="predicted"/>
<dbReference type="CTD" id="6754876"/>
<dbReference type="GO" id="GO:0048188">
    <property type="term" value="C:Set1C/COMPASS complex"/>
    <property type="evidence" value="ECO:0000318"/>
    <property type="project" value="GO_Central"/>
</dbReference>
<accession>B3RZ41</accession>
<keyword evidence="8" id="KW-0539">Nucleus</keyword>
<dbReference type="InterPro" id="IPR011011">
    <property type="entry name" value="Znf_FYVE_PHD"/>
</dbReference>
<feature type="domain" description="CXXC-type" evidence="13">
    <location>
        <begin position="73"/>
        <end position="122"/>
    </location>
</feature>
<dbReference type="InParanoid" id="B3RZ41"/>
<evidence type="ECO:0000256" key="9">
    <source>
        <dbReference type="ARBA" id="ARBA00023828"/>
    </source>
</evidence>
<evidence type="ECO:0000256" key="1">
    <source>
        <dbReference type="ARBA" id="ARBA00004123"/>
    </source>
</evidence>
<evidence type="ECO:0000313" key="14">
    <source>
        <dbReference type="EMBL" id="EDV24137.1"/>
    </source>
</evidence>
<dbReference type="PhylomeDB" id="B3RZ41"/>
<evidence type="ECO:0000256" key="3">
    <source>
        <dbReference type="ARBA" id="ARBA00022771"/>
    </source>
</evidence>
<dbReference type="RefSeq" id="XP_002113663.1">
    <property type="nucleotide sequence ID" value="XM_002113627.1"/>
</dbReference>
<feature type="non-terminal residue" evidence="14">
    <location>
        <position position="1"/>
    </location>
</feature>
<dbReference type="Proteomes" id="UP000009022">
    <property type="component" value="Unassembled WGS sequence"/>
</dbReference>
<feature type="compositionally biased region" description="Basic and acidic residues" evidence="11">
    <location>
        <begin position="211"/>
        <end position="221"/>
    </location>
</feature>
<evidence type="ECO:0000256" key="8">
    <source>
        <dbReference type="ARBA" id="ARBA00023242"/>
    </source>
</evidence>
<dbReference type="InterPro" id="IPR019787">
    <property type="entry name" value="Znf_PHD-finger"/>
</dbReference>
<dbReference type="GO" id="GO:0003677">
    <property type="term" value="F:DNA binding"/>
    <property type="evidence" value="ECO:0007669"/>
    <property type="project" value="UniProtKB-KW"/>
</dbReference>
<keyword evidence="3 10" id="KW-0863">Zinc-finger</keyword>
<keyword evidence="15" id="KW-1185">Reference proteome</keyword>
<name>B3RZ41_TRIAD</name>
<gene>
    <name evidence="14" type="ORF">TRIADDRAFT_27303</name>
</gene>
<protein>
    <recommendedName>
        <fullName evidence="9">CXXC-type zinc finger protein 1</fullName>
    </recommendedName>
</protein>
<evidence type="ECO:0000313" key="15">
    <source>
        <dbReference type="Proteomes" id="UP000009022"/>
    </source>
</evidence>
<dbReference type="PROSITE" id="PS50016">
    <property type="entry name" value="ZF_PHD_2"/>
    <property type="match status" value="1"/>
</dbReference>
<dbReference type="PROSITE" id="PS01359">
    <property type="entry name" value="ZF_PHD_1"/>
    <property type="match status" value="1"/>
</dbReference>
<feature type="domain" description="PHD-type" evidence="12">
    <location>
        <begin position="1"/>
        <end position="51"/>
    </location>
</feature>
<dbReference type="InterPro" id="IPR037869">
    <property type="entry name" value="Spp1/CFP1"/>
</dbReference>
<dbReference type="GeneID" id="6754876"/>
<dbReference type="InterPro" id="IPR001965">
    <property type="entry name" value="Znf_PHD"/>
</dbReference>
<dbReference type="PANTHER" id="PTHR46174:SF1">
    <property type="entry name" value="CXXC-TYPE ZINC FINGER PROTEIN 1"/>
    <property type="match status" value="1"/>
</dbReference>
<evidence type="ECO:0000259" key="12">
    <source>
        <dbReference type="PROSITE" id="PS50016"/>
    </source>
</evidence>
<dbReference type="Pfam" id="PF02008">
    <property type="entry name" value="zf-CXXC"/>
    <property type="match status" value="1"/>
</dbReference>
<dbReference type="GO" id="GO:0008270">
    <property type="term" value="F:zinc ion binding"/>
    <property type="evidence" value="ECO:0007669"/>
    <property type="project" value="UniProtKB-KW"/>
</dbReference>
<comment type="subcellular location">
    <subcellularLocation>
        <location evidence="1">Nucleus</location>
    </subcellularLocation>
</comment>
<keyword evidence="2" id="KW-0479">Metal-binding</keyword>
<evidence type="ECO:0000256" key="10">
    <source>
        <dbReference type="PROSITE-ProRule" id="PRU00509"/>
    </source>
</evidence>
<organism evidence="14 15">
    <name type="scientific">Trichoplax adhaerens</name>
    <name type="common">Trichoplax reptans</name>
    <dbReference type="NCBI Taxonomy" id="10228"/>
    <lineage>
        <taxon>Eukaryota</taxon>
        <taxon>Metazoa</taxon>
        <taxon>Placozoa</taxon>
        <taxon>Uniplacotomia</taxon>
        <taxon>Trichoplacea</taxon>
        <taxon>Trichoplacidae</taxon>
        <taxon>Trichoplax</taxon>
    </lineage>
</organism>
<feature type="compositionally biased region" description="Low complexity" evidence="11">
    <location>
        <begin position="135"/>
        <end position="149"/>
    </location>
</feature>
<dbReference type="SMART" id="SM00249">
    <property type="entry name" value="PHD"/>
    <property type="match status" value="1"/>
</dbReference>
<reference evidence="14 15" key="1">
    <citation type="journal article" date="2008" name="Nature">
        <title>The Trichoplax genome and the nature of placozoans.</title>
        <authorList>
            <person name="Srivastava M."/>
            <person name="Begovic E."/>
            <person name="Chapman J."/>
            <person name="Putnam N.H."/>
            <person name="Hellsten U."/>
            <person name="Kawashima T."/>
            <person name="Kuo A."/>
            <person name="Mitros T."/>
            <person name="Salamov A."/>
            <person name="Carpenter M.L."/>
            <person name="Signorovitch A.Y."/>
            <person name="Moreno M.A."/>
            <person name="Kamm K."/>
            <person name="Grimwood J."/>
            <person name="Schmutz J."/>
            <person name="Shapiro H."/>
            <person name="Grigoriev I.V."/>
            <person name="Buss L.W."/>
            <person name="Schierwater B."/>
            <person name="Dellaporta S.L."/>
            <person name="Rokhsar D.S."/>
        </authorList>
    </citation>
    <scope>NUCLEOTIDE SEQUENCE [LARGE SCALE GENOMIC DNA]</scope>
    <source>
        <strain evidence="14 15">Grell-BS-1999</strain>
    </source>
</reference>
<evidence type="ECO:0000256" key="7">
    <source>
        <dbReference type="ARBA" id="ARBA00023163"/>
    </source>
</evidence>
<dbReference type="PROSITE" id="PS51058">
    <property type="entry name" value="ZF_CXXC"/>
    <property type="match status" value="1"/>
</dbReference>
<dbReference type="EMBL" id="DS985246">
    <property type="protein sequence ID" value="EDV24137.1"/>
    <property type="molecule type" value="Genomic_DNA"/>
</dbReference>
<dbReference type="eggNOG" id="KOG1632">
    <property type="taxonomic scope" value="Eukaryota"/>
</dbReference>
<dbReference type="AlphaFoldDB" id="B3RZ41"/>
<feature type="region of interest" description="Disordered" evidence="11">
    <location>
        <begin position="135"/>
        <end position="235"/>
    </location>
</feature>
<dbReference type="InterPro" id="IPR019786">
    <property type="entry name" value="Zinc_finger_PHD-type_CS"/>
</dbReference>
<dbReference type="InterPro" id="IPR002857">
    <property type="entry name" value="Znf_CXXC"/>
</dbReference>
<dbReference type="HOGENOM" id="CLU_025011_2_0_1"/>
<dbReference type="Pfam" id="PF00628">
    <property type="entry name" value="PHD"/>
    <property type="match status" value="1"/>
</dbReference>
<evidence type="ECO:0000256" key="4">
    <source>
        <dbReference type="ARBA" id="ARBA00022833"/>
    </source>
</evidence>
<dbReference type="GO" id="GO:0045893">
    <property type="term" value="P:positive regulation of DNA-templated transcription"/>
    <property type="evidence" value="ECO:0000318"/>
    <property type="project" value="GO_Central"/>
</dbReference>
<dbReference type="InterPro" id="IPR022056">
    <property type="entry name" value="CpG-bd_C"/>
</dbReference>
<dbReference type="InterPro" id="IPR013083">
    <property type="entry name" value="Znf_RING/FYVE/PHD"/>
</dbReference>
<dbReference type="OMA" id="IRVGHKP"/>